<protein>
    <recommendedName>
        <fullName evidence="1">YbaK/aminoacyl-tRNA synthetase-associated domain-containing protein</fullName>
    </recommendedName>
</protein>
<dbReference type="SUPFAM" id="SSF55826">
    <property type="entry name" value="YbaK/ProRS associated domain"/>
    <property type="match status" value="1"/>
</dbReference>
<organism evidence="2 3">
    <name type="scientific">Arthrobacter wenxiniae</name>
    <dbReference type="NCBI Taxonomy" id="2713570"/>
    <lineage>
        <taxon>Bacteria</taxon>
        <taxon>Bacillati</taxon>
        <taxon>Actinomycetota</taxon>
        <taxon>Actinomycetes</taxon>
        <taxon>Micrococcales</taxon>
        <taxon>Micrococcaceae</taxon>
        <taxon>Arthrobacter</taxon>
    </lineage>
</organism>
<dbReference type="PANTHER" id="PTHR30411">
    <property type="entry name" value="CYTOPLASMIC PROTEIN"/>
    <property type="match status" value="1"/>
</dbReference>
<dbReference type="AlphaFoldDB" id="A0A7Y7IIC5"/>
<sequence>MTNHDDVSTDLLMPTVRDALARHGIAHEVLPCADELSDTAAFCAHYNVPLGQAANSIVVTSRKVEPSIQAVCVVLGTARLDVNGKVRELLGVKRASFADAELTVERTGMVIGGVTPIGTEGLPIYVDSAVLEQPEVIMGGGNRTSKLRLLPRELAKLPGVEVVQGLAKAAEEG</sequence>
<evidence type="ECO:0000259" key="1">
    <source>
        <dbReference type="Pfam" id="PF04073"/>
    </source>
</evidence>
<dbReference type="Gene3D" id="3.90.960.10">
    <property type="entry name" value="YbaK/aminoacyl-tRNA synthetase-associated domain"/>
    <property type="match status" value="1"/>
</dbReference>
<dbReference type="GO" id="GO:0002161">
    <property type="term" value="F:aminoacyl-tRNA deacylase activity"/>
    <property type="evidence" value="ECO:0007669"/>
    <property type="project" value="InterPro"/>
</dbReference>
<gene>
    <name evidence="2" type="ORF">G6034_13975</name>
</gene>
<proteinExistence type="predicted"/>
<dbReference type="Pfam" id="PF04073">
    <property type="entry name" value="tRNA_edit"/>
    <property type="match status" value="1"/>
</dbReference>
<evidence type="ECO:0000313" key="2">
    <source>
        <dbReference type="EMBL" id="NVM95990.1"/>
    </source>
</evidence>
<reference evidence="2 3" key="1">
    <citation type="submission" date="2020-02" db="EMBL/GenBank/DDBJ databases">
        <title>Genome sequence of strain AETb3-4.</title>
        <authorList>
            <person name="Gao J."/>
            <person name="Zhang X."/>
        </authorList>
    </citation>
    <scope>NUCLEOTIDE SEQUENCE [LARGE SCALE GENOMIC DNA]</scope>
    <source>
        <strain evidence="2 3">AETb3-4</strain>
    </source>
</reference>
<dbReference type="RefSeq" id="WP_176635714.1">
    <property type="nucleotide sequence ID" value="NZ_JAAMFM010000023.1"/>
</dbReference>
<accession>A0A7Y7IIC5</accession>
<dbReference type="PANTHER" id="PTHR30411:SF1">
    <property type="entry name" value="CYTOPLASMIC PROTEIN"/>
    <property type="match status" value="1"/>
</dbReference>
<evidence type="ECO:0000313" key="3">
    <source>
        <dbReference type="Proteomes" id="UP000543556"/>
    </source>
</evidence>
<dbReference type="Proteomes" id="UP000543556">
    <property type="component" value="Unassembled WGS sequence"/>
</dbReference>
<keyword evidence="3" id="KW-1185">Reference proteome</keyword>
<dbReference type="InterPro" id="IPR036754">
    <property type="entry name" value="YbaK/aa-tRNA-synt-asso_dom_sf"/>
</dbReference>
<dbReference type="EMBL" id="JAAMFM010000023">
    <property type="protein sequence ID" value="NVM95990.1"/>
    <property type="molecule type" value="Genomic_DNA"/>
</dbReference>
<feature type="domain" description="YbaK/aminoacyl-tRNA synthetase-associated" evidence="1">
    <location>
        <begin position="36"/>
        <end position="157"/>
    </location>
</feature>
<comment type="caution">
    <text evidence="2">The sequence shown here is derived from an EMBL/GenBank/DDBJ whole genome shotgun (WGS) entry which is preliminary data.</text>
</comment>
<name>A0A7Y7IIC5_9MICC</name>
<dbReference type="InterPro" id="IPR007214">
    <property type="entry name" value="YbaK/aa-tRNA-synth-assoc-dom"/>
</dbReference>